<reference evidence="1" key="1">
    <citation type="journal article" date="2021" name="PeerJ">
        <title>Extensive microbial diversity within the chicken gut microbiome revealed by metagenomics and culture.</title>
        <authorList>
            <person name="Gilroy R."/>
            <person name="Ravi A."/>
            <person name="Getino M."/>
            <person name="Pursley I."/>
            <person name="Horton D.L."/>
            <person name="Alikhan N.F."/>
            <person name="Baker D."/>
            <person name="Gharbi K."/>
            <person name="Hall N."/>
            <person name="Watson M."/>
            <person name="Adriaenssens E.M."/>
            <person name="Foster-Nyarko E."/>
            <person name="Jarju S."/>
            <person name="Secka A."/>
            <person name="Antonio M."/>
            <person name="Oren A."/>
            <person name="Chaudhuri R.R."/>
            <person name="La Ragione R."/>
            <person name="Hildebrand F."/>
            <person name="Pallen M.J."/>
        </authorList>
    </citation>
    <scope>NUCLEOTIDE SEQUENCE</scope>
    <source>
        <strain evidence="1">CHK187-11901</strain>
    </source>
</reference>
<evidence type="ECO:0008006" key="3">
    <source>
        <dbReference type="Google" id="ProtNLM"/>
    </source>
</evidence>
<gene>
    <name evidence="1" type="ORF">H9702_07235</name>
</gene>
<reference evidence="1" key="2">
    <citation type="submission" date="2021-04" db="EMBL/GenBank/DDBJ databases">
        <authorList>
            <person name="Gilroy R."/>
        </authorList>
    </citation>
    <scope>NUCLEOTIDE SEQUENCE</scope>
    <source>
        <strain evidence="1">CHK187-11901</strain>
    </source>
</reference>
<evidence type="ECO:0000313" key="1">
    <source>
        <dbReference type="EMBL" id="HJC36909.1"/>
    </source>
</evidence>
<accession>A0A9D2NTY3</accession>
<dbReference type="Proteomes" id="UP000823896">
    <property type="component" value="Unassembled WGS sequence"/>
</dbReference>
<sequence length="189" mass="21121">MKTMKIEKQLQMEKAISQIEKLTVSEGLQYKQEEDGIRAIGPLYLIGSYTDSEGHPVMIRELIDMDVFAPAEKLGADDFHIDIGEVTYAAQETMINVVIELKISGLRETDVPQPESIEEPAEAADDVLSDSFEDLFEDDATPYTTCRLAVARAQDTYASIAARYHVDETALRACNHDRVLQEKSLVLLP</sequence>
<evidence type="ECO:0000313" key="2">
    <source>
        <dbReference type="Proteomes" id="UP000823896"/>
    </source>
</evidence>
<dbReference type="AlphaFoldDB" id="A0A9D2NTY3"/>
<proteinExistence type="predicted"/>
<dbReference type="EMBL" id="DWWM01000044">
    <property type="protein sequence ID" value="HJC36909.1"/>
    <property type="molecule type" value="Genomic_DNA"/>
</dbReference>
<protein>
    <recommendedName>
        <fullName evidence="3">LysM domain-containing protein</fullName>
    </recommendedName>
</protein>
<name>A0A9D2NTY3_9FIRM</name>
<organism evidence="1 2">
    <name type="scientific">Candidatus Merdibacter merdavium</name>
    <dbReference type="NCBI Taxonomy" id="2838692"/>
    <lineage>
        <taxon>Bacteria</taxon>
        <taxon>Bacillati</taxon>
        <taxon>Bacillota</taxon>
        <taxon>Erysipelotrichia</taxon>
        <taxon>Erysipelotrichales</taxon>
        <taxon>Erysipelotrichaceae</taxon>
        <taxon>Merdibacter</taxon>
    </lineage>
</organism>
<comment type="caution">
    <text evidence="1">The sequence shown here is derived from an EMBL/GenBank/DDBJ whole genome shotgun (WGS) entry which is preliminary data.</text>
</comment>